<dbReference type="InterPro" id="IPR003347">
    <property type="entry name" value="JmjC_dom"/>
</dbReference>
<evidence type="ECO:0000259" key="4">
    <source>
        <dbReference type="PROSITE" id="PS51184"/>
    </source>
</evidence>
<name>A0ABD3N9J0_9STRA</name>
<dbReference type="PANTHER" id="PTHR13096:SF8">
    <property type="entry name" value="RIBOSOMAL OXYGENASE 1"/>
    <property type="match status" value="1"/>
</dbReference>
<dbReference type="GO" id="GO:0016706">
    <property type="term" value="F:2-oxoglutarate-dependent dioxygenase activity"/>
    <property type="evidence" value="ECO:0007669"/>
    <property type="project" value="UniProtKB-UniRule"/>
</dbReference>
<evidence type="ECO:0000313" key="6">
    <source>
        <dbReference type="Proteomes" id="UP001530293"/>
    </source>
</evidence>
<dbReference type="EMBL" id="JALLBG020000005">
    <property type="protein sequence ID" value="KAL3772723.1"/>
    <property type="molecule type" value="Genomic_DNA"/>
</dbReference>
<dbReference type="EC" id="1.14.11.-" evidence="3"/>
<dbReference type="Gene3D" id="3.40.366.30">
    <property type="entry name" value="50S ribosomal protein L16 arginine hydroxylase, Chain A, Domain 2"/>
    <property type="match status" value="1"/>
</dbReference>
<dbReference type="Gene3D" id="2.60.120.650">
    <property type="entry name" value="Cupin"/>
    <property type="match status" value="1"/>
</dbReference>
<accession>A0ABD3N9J0</accession>
<organism evidence="5 6">
    <name type="scientific">Discostella pseudostelligera</name>
    <dbReference type="NCBI Taxonomy" id="259834"/>
    <lineage>
        <taxon>Eukaryota</taxon>
        <taxon>Sar</taxon>
        <taxon>Stramenopiles</taxon>
        <taxon>Ochrophyta</taxon>
        <taxon>Bacillariophyta</taxon>
        <taxon>Coscinodiscophyceae</taxon>
        <taxon>Thalassiosirophycidae</taxon>
        <taxon>Stephanodiscales</taxon>
        <taxon>Stephanodiscaceae</taxon>
        <taxon>Discostella</taxon>
    </lineage>
</organism>
<proteinExistence type="inferred from homology"/>
<comment type="subcellular location">
    <subcellularLocation>
        <location evidence="3">Nucleus</location>
    </subcellularLocation>
</comment>
<dbReference type="GO" id="GO:0005634">
    <property type="term" value="C:nucleus"/>
    <property type="evidence" value="ECO:0007669"/>
    <property type="project" value="UniProtKB-SubCell"/>
</dbReference>
<comment type="similarity">
    <text evidence="3">Belongs to the ROX family.</text>
</comment>
<protein>
    <recommendedName>
        <fullName evidence="3">Bifunctional lysine-specific demethylase and histidyl-hydroxylase</fullName>
        <ecNumber evidence="3">1.14.11.-</ecNumber>
    </recommendedName>
</protein>
<sequence>MINSVDLPRTLKDYRRRWGVAAKRLFADVPSLDHSHFNRIAFSINSEGSTLCHTKRRYNELLVLSSSSSSSSSSRSNKSERGVEFAVVEWDNQSDISNERGFQAQKFASSNCWGCRPFLFRGAFDPALLLDRCQEDINRDDATIIYAWPSWEDVVEIAADVDSESRIISHVPNDHASFELSWGPLTGKDMRAWLSKHKSSNTEKQRRETLVVNDIDRFYPPLADWIFDTFRFIPNWRMDDGQISLSEEGGGIGPHVDNYDVFLIQMSGTRTWQIGRRKISAHEERDRMIDGLDVRVLSGWSLKDGIEQEMEEWTVYPGDLLYLPPRVAHCGTSLSDDCMTLSVGCRAPSVSDLVSKLAEKLSSSIEDYSVLRYTDAGILKDDNPGYAPGELTLDAKVHAKQMVMDSLTSIINDDEWWDEFLGRYVTEQKRVRNNYPIPLETLLVDGESGDEDNCDEWADAHSAVQNVLAGNGALYQAEGIAFAYSSVDSEQHCGRTIHRFFVNGEMWQSESQSNVMKQSSIVRIFKIVANHRLLDRSLLLGLDGSDVPDRQDDVLSSEAIAFLEELAAAGILYGSDLL</sequence>
<comment type="cofactor">
    <cofactor evidence="3">
        <name>Fe(2+)</name>
        <dbReference type="ChEBI" id="CHEBI:29033"/>
    </cofactor>
    <text evidence="3">Binds 1 Fe(2+) ion per subunit.</text>
</comment>
<gene>
    <name evidence="5" type="ORF">ACHAWU_004968</name>
</gene>
<keyword evidence="3" id="KW-0560">Oxidoreductase</keyword>
<keyword evidence="3" id="KW-0805">Transcription regulation</keyword>
<keyword evidence="2 3" id="KW-0408">Iron</keyword>
<dbReference type="InterPro" id="IPR039994">
    <property type="entry name" value="NO66-like"/>
</dbReference>
<dbReference type="SMART" id="SM00558">
    <property type="entry name" value="JmjC"/>
    <property type="match status" value="1"/>
</dbReference>
<evidence type="ECO:0000256" key="2">
    <source>
        <dbReference type="ARBA" id="ARBA00023004"/>
    </source>
</evidence>
<reference evidence="5 6" key="1">
    <citation type="submission" date="2024-10" db="EMBL/GenBank/DDBJ databases">
        <title>Updated reference genomes for cyclostephanoid diatoms.</title>
        <authorList>
            <person name="Roberts W.R."/>
            <person name="Alverson A.J."/>
        </authorList>
    </citation>
    <scope>NUCLEOTIDE SEQUENCE [LARGE SCALE GENOMIC DNA]</scope>
    <source>
        <strain evidence="5 6">AJA232-27</strain>
    </source>
</reference>
<dbReference type="SUPFAM" id="SSF51197">
    <property type="entry name" value="Clavaminate synthase-like"/>
    <property type="match status" value="1"/>
</dbReference>
<keyword evidence="3" id="KW-0223">Dioxygenase</keyword>
<comment type="function">
    <text evidence="3">Oxygenase that can act as both a histone lysine demethylase and a ribosomal histidine hydroxylase.</text>
</comment>
<evidence type="ECO:0000256" key="3">
    <source>
        <dbReference type="RuleBase" id="RU366061"/>
    </source>
</evidence>
<keyword evidence="1 3" id="KW-0479">Metal-binding</keyword>
<dbReference type="Proteomes" id="UP001530293">
    <property type="component" value="Unassembled WGS sequence"/>
</dbReference>
<evidence type="ECO:0000313" key="5">
    <source>
        <dbReference type="EMBL" id="KAL3772723.1"/>
    </source>
</evidence>
<keyword evidence="3" id="KW-0804">Transcription</keyword>
<dbReference type="PANTHER" id="PTHR13096">
    <property type="entry name" value="MINA53 MYC INDUCED NUCLEAR ANTIGEN"/>
    <property type="match status" value="1"/>
</dbReference>
<dbReference type="AlphaFoldDB" id="A0ABD3N9J0"/>
<dbReference type="PROSITE" id="PS51184">
    <property type="entry name" value="JMJC"/>
    <property type="match status" value="1"/>
</dbReference>
<keyword evidence="3" id="KW-0539">Nucleus</keyword>
<comment type="caution">
    <text evidence="5">The sequence shown here is derived from an EMBL/GenBank/DDBJ whole genome shotgun (WGS) entry which is preliminary data.</text>
</comment>
<keyword evidence="6" id="KW-1185">Reference proteome</keyword>
<dbReference type="GO" id="GO:0005506">
    <property type="term" value="F:iron ion binding"/>
    <property type="evidence" value="ECO:0007669"/>
    <property type="project" value="UniProtKB-UniRule"/>
</dbReference>
<evidence type="ECO:0000256" key="1">
    <source>
        <dbReference type="ARBA" id="ARBA00022723"/>
    </source>
</evidence>
<feature type="domain" description="JmjC" evidence="4">
    <location>
        <begin position="222"/>
        <end position="362"/>
    </location>
</feature>
<dbReference type="Pfam" id="PF08007">
    <property type="entry name" value="JmjC_2"/>
    <property type="match status" value="1"/>
</dbReference>